<organism evidence="5 6">
    <name type="scientific">Nocardia thailandica</name>
    <dbReference type="NCBI Taxonomy" id="257275"/>
    <lineage>
        <taxon>Bacteria</taxon>
        <taxon>Bacillati</taxon>
        <taxon>Actinomycetota</taxon>
        <taxon>Actinomycetes</taxon>
        <taxon>Mycobacteriales</taxon>
        <taxon>Nocardiaceae</taxon>
        <taxon>Nocardia</taxon>
    </lineage>
</organism>
<reference evidence="5 6" key="1">
    <citation type="submission" date="2024-10" db="EMBL/GenBank/DDBJ databases">
        <title>The Natural Products Discovery Center: Release of the First 8490 Sequenced Strains for Exploring Actinobacteria Biosynthetic Diversity.</title>
        <authorList>
            <person name="Kalkreuter E."/>
            <person name="Kautsar S.A."/>
            <person name="Yang D."/>
            <person name="Bader C.D."/>
            <person name="Teijaro C.N."/>
            <person name="Fluegel L."/>
            <person name="Davis C.M."/>
            <person name="Simpson J.R."/>
            <person name="Lauterbach L."/>
            <person name="Steele A.D."/>
            <person name="Gui C."/>
            <person name="Meng S."/>
            <person name="Li G."/>
            <person name="Viehrig K."/>
            <person name="Ye F."/>
            <person name="Su P."/>
            <person name="Kiefer A.F."/>
            <person name="Nichols A."/>
            <person name="Cepeda A.J."/>
            <person name="Yan W."/>
            <person name="Fan B."/>
            <person name="Jiang Y."/>
            <person name="Adhikari A."/>
            <person name="Zheng C.-J."/>
            <person name="Schuster L."/>
            <person name="Cowan T.M."/>
            <person name="Smanski M.J."/>
            <person name="Chevrette M.G."/>
            <person name="De Carvalho L.P.S."/>
            <person name="Shen B."/>
        </authorList>
    </citation>
    <scope>NUCLEOTIDE SEQUENCE [LARGE SCALE GENOMIC DNA]</scope>
    <source>
        <strain evidence="5 6">NPDC004045</strain>
    </source>
</reference>
<dbReference type="InterPro" id="IPR018060">
    <property type="entry name" value="HTH_AraC"/>
</dbReference>
<sequence>MGTVDPARESARRWDLAVSTGDPSGGIAMIGYRDLTGAGVDLRVAGAPVITTLIEFGGGGALVDDAEGQRRLGGFVVGLPARAMRVRGTRAQCVEVRLAPARAYSILGITPGELGPGAVDLDDLWGAPAQRLRERLAQNRTWEDRFATTAAFLTQRERTRWSPDPEVLAGWHHLLTSGGRLRIGDLAETLGWSQKRLRSRFESQIGLTPKRAAMLVRFRRAVDGLLAGHAAADVAIECGYTDQAHLCRDVALFAGRTPGEVQRSSLVSLARHRHGAWNRTAERCSAPN</sequence>
<comment type="caution">
    <text evidence="5">The sequence shown here is derived from an EMBL/GenBank/DDBJ whole genome shotgun (WGS) entry which is preliminary data.</text>
</comment>
<dbReference type="EMBL" id="JBIAMX010000017">
    <property type="protein sequence ID" value="MFF0546012.1"/>
    <property type="molecule type" value="Genomic_DNA"/>
</dbReference>
<gene>
    <name evidence="5" type="ORF">ACFYTF_24550</name>
</gene>
<proteinExistence type="predicted"/>
<dbReference type="PROSITE" id="PS01124">
    <property type="entry name" value="HTH_ARAC_FAMILY_2"/>
    <property type="match status" value="1"/>
</dbReference>
<feature type="domain" description="HTH araC/xylS-type" evidence="4">
    <location>
        <begin position="165"/>
        <end position="264"/>
    </location>
</feature>
<keyword evidence="1" id="KW-0805">Transcription regulation</keyword>
<evidence type="ECO:0000313" key="6">
    <source>
        <dbReference type="Proteomes" id="UP001601444"/>
    </source>
</evidence>
<dbReference type="PANTHER" id="PTHR46796:SF15">
    <property type="entry name" value="BLL1074 PROTEIN"/>
    <property type="match status" value="1"/>
</dbReference>
<evidence type="ECO:0000313" key="5">
    <source>
        <dbReference type="EMBL" id="MFF0546012.1"/>
    </source>
</evidence>
<dbReference type="RefSeq" id="WP_387702451.1">
    <property type="nucleotide sequence ID" value="NZ_JBIAMX010000017.1"/>
</dbReference>
<evidence type="ECO:0000256" key="1">
    <source>
        <dbReference type="ARBA" id="ARBA00023015"/>
    </source>
</evidence>
<dbReference type="Proteomes" id="UP001601444">
    <property type="component" value="Unassembled WGS sequence"/>
</dbReference>
<evidence type="ECO:0000256" key="3">
    <source>
        <dbReference type="ARBA" id="ARBA00023163"/>
    </source>
</evidence>
<dbReference type="SMART" id="SM00342">
    <property type="entry name" value="HTH_ARAC"/>
    <property type="match status" value="1"/>
</dbReference>
<keyword evidence="2" id="KW-0238">DNA-binding</keyword>
<dbReference type="Pfam" id="PF12833">
    <property type="entry name" value="HTH_18"/>
    <property type="match status" value="1"/>
</dbReference>
<accession>A0ABW6PUB5</accession>
<keyword evidence="3" id="KW-0804">Transcription</keyword>
<name>A0ABW6PUB5_9NOCA</name>
<dbReference type="InterPro" id="IPR050204">
    <property type="entry name" value="AraC_XylS_family_regulators"/>
</dbReference>
<protein>
    <submittedName>
        <fullName evidence="5">Helix-turn-helix domain-containing protein</fullName>
    </submittedName>
</protein>
<evidence type="ECO:0000259" key="4">
    <source>
        <dbReference type="PROSITE" id="PS01124"/>
    </source>
</evidence>
<evidence type="ECO:0000256" key="2">
    <source>
        <dbReference type="ARBA" id="ARBA00023125"/>
    </source>
</evidence>
<keyword evidence="6" id="KW-1185">Reference proteome</keyword>
<dbReference type="Gene3D" id="1.10.10.60">
    <property type="entry name" value="Homeodomain-like"/>
    <property type="match status" value="1"/>
</dbReference>
<dbReference type="PANTHER" id="PTHR46796">
    <property type="entry name" value="HTH-TYPE TRANSCRIPTIONAL ACTIVATOR RHAS-RELATED"/>
    <property type="match status" value="1"/>
</dbReference>